<proteinExistence type="predicted"/>
<evidence type="ECO:0000259" key="1">
    <source>
        <dbReference type="Pfam" id="PF25191"/>
    </source>
</evidence>
<organism evidence="2 3">
    <name type="scientific">Xanthocytophaga flava</name>
    <dbReference type="NCBI Taxonomy" id="3048013"/>
    <lineage>
        <taxon>Bacteria</taxon>
        <taxon>Pseudomonadati</taxon>
        <taxon>Bacteroidota</taxon>
        <taxon>Cytophagia</taxon>
        <taxon>Cytophagales</taxon>
        <taxon>Rhodocytophagaceae</taxon>
        <taxon>Xanthocytophaga</taxon>
    </lineage>
</organism>
<feature type="domain" description="DUF7832" evidence="1">
    <location>
        <begin position="12"/>
        <end position="123"/>
    </location>
</feature>
<sequence>MKNQTNSQAATVYDQAKEHFLGKFPSELPIEQAYLHIGIYIGWMIENHLYSEFFLDESEIQMFRFQNRQISCTVLSEIWDGHLGPDMFNKEGNDFSEDYYLVGDYVDDYIATLCKSYPTMYHVEDSWENYDLMKKKIDERFQEWKKDNA</sequence>
<accession>A0AAE3QNT9</accession>
<evidence type="ECO:0000313" key="2">
    <source>
        <dbReference type="EMBL" id="MDJ1480356.1"/>
    </source>
</evidence>
<dbReference type="EMBL" id="JASJOS010000003">
    <property type="protein sequence ID" value="MDJ1480356.1"/>
    <property type="molecule type" value="Genomic_DNA"/>
</dbReference>
<gene>
    <name evidence="2" type="ORF">QNI16_07660</name>
</gene>
<dbReference type="Proteomes" id="UP001241110">
    <property type="component" value="Unassembled WGS sequence"/>
</dbReference>
<dbReference type="InterPro" id="IPR057154">
    <property type="entry name" value="DUF7832"/>
</dbReference>
<name>A0AAE3QNT9_9BACT</name>
<protein>
    <recommendedName>
        <fullName evidence="1">DUF7832 domain-containing protein</fullName>
    </recommendedName>
</protein>
<reference evidence="2" key="1">
    <citation type="submission" date="2023-05" db="EMBL/GenBank/DDBJ databases">
        <authorList>
            <person name="Zhang X."/>
        </authorList>
    </citation>
    <scope>NUCLEOTIDE SEQUENCE</scope>
    <source>
        <strain evidence="2">YF14B1</strain>
    </source>
</reference>
<comment type="caution">
    <text evidence="2">The sequence shown here is derived from an EMBL/GenBank/DDBJ whole genome shotgun (WGS) entry which is preliminary data.</text>
</comment>
<dbReference type="AlphaFoldDB" id="A0AAE3QNT9"/>
<evidence type="ECO:0000313" key="3">
    <source>
        <dbReference type="Proteomes" id="UP001241110"/>
    </source>
</evidence>
<dbReference type="RefSeq" id="WP_313976955.1">
    <property type="nucleotide sequence ID" value="NZ_JASJOS010000003.1"/>
</dbReference>
<dbReference type="Pfam" id="PF25191">
    <property type="entry name" value="DUF7832"/>
    <property type="match status" value="1"/>
</dbReference>